<dbReference type="GO" id="GO:0003690">
    <property type="term" value="F:double-stranded DNA binding"/>
    <property type="evidence" value="ECO:0007669"/>
    <property type="project" value="TreeGrafter"/>
</dbReference>
<dbReference type="Gene3D" id="3.40.50.1000">
    <property type="entry name" value="HAD superfamily/HAD-like"/>
    <property type="match status" value="1"/>
</dbReference>
<dbReference type="InterPro" id="IPR036412">
    <property type="entry name" value="HAD-like_sf"/>
</dbReference>
<name>A0AAE2D240_SCHME</name>
<dbReference type="InterPro" id="IPR023214">
    <property type="entry name" value="HAD_sf"/>
</dbReference>
<dbReference type="PANTHER" id="PTHR12083:SF9">
    <property type="entry name" value="BIFUNCTIONAL POLYNUCLEOTIDE PHOSPHATASE_KINASE"/>
    <property type="match status" value="1"/>
</dbReference>
<gene>
    <name evidence="2" type="ORF">MN116_007785</name>
</gene>
<accession>A0AAE2D240</accession>
<dbReference type="NCBIfam" id="TIGR01662">
    <property type="entry name" value="HAD-SF-IIIA"/>
    <property type="match status" value="1"/>
</dbReference>
<dbReference type="Gene3D" id="3.40.50.300">
    <property type="entry name" value="P-loop containing nucleotide triphosphate hydrolases"/>
    <property type="match status" value="1"/>
</dbReference>
<dbReference type="FunFam" id="3.40.50.300:FF:000737">
    <property type="entry name" value="Bifunctional polynucleotide phosphatase/kinase"/>
    <property type="match status" value="1"/>
</dbReference>
<dbReference type="PANTHER" id="PTHR12083">
    <property type="entry name" value="BIFUNCTIONAL POLYNUCLEOTIDE PHOSPHATASE/KINASE"/>
    <property type="match status" value="1"/>
</dbReference>
<dbReference type="InterPro" id="IPR027417">
    <property type="entry name" value="P-loop_NTPase"/>
</dbReference>
<dbReference type="NCBIfam" id="TIGR01664">
    <property type="entry name" value="DNA-3'-Pase"/>
    <property type="match status" value="1"/>
</dbReference>
<dbReference type="GO" id="GO:0006281">
    <property type="term" value="P:DNA repair"/>
    <property type="evidence" value="ECO:0007669"/>
    <property type="project" value="TreeGrafter"/>
</dbReference>
<dbReference type="EMBL" id="JALJAT010000006">
    <property type="protein sequence ID" value="KAK4468593.1"/>
    <property type="molecule type" value="Genomic_DNA"/>
</dbReference>
<feature type="region of interest" description="Disordered" evidence="1">
    <location>
        <begin position="563"/>
        <end position="597"/>
    </location>
</feature>
<dbReference type="AlphaFoldDB" id="A0AAE2D240"/>
<evidence type="ECO:0008006" key="4">
    <source>
        <dbReference type="Google" id="ProtNLM"/>
    </source>
</evidence>
<dbReference type="FunFam" id="3.40.50.1000:FF:000078">
    <property type="entry name" value="Bifunctional polynucleotide phosphatase/kinase"/>
    <property type="match status" value="1"/>
</dbReference>
<evidence type="ECO:0000313" key="3">
    <source>
        <dbReference type="Proteomes" id="UP001292079"/>
    </source>
</evidence>
<protein>
    <recommendedName>
        <fullName evidence="4">Bifunctional polynucleotide phosphatase/kinase</fullName>
    </recommendedName>
</protein>
<evidence type="ECO:0000256" key="1">
    <source>
        <dbReference type="SAM" id="MobiDB-lite"/>
    </source>
</evidence>
<dbReference type="GO" id="GO:0046404">
    <property type="term" value="F:ATP-dependent polydeoxyribonucleotide 5'-hydroxyl-kinase activity"/>
    <property type="evidence" value="ECO:0007669"/>
    <property type="project" value="TreeGrafter"/>
</dbReference>
<comment type="caution">
    <text evidence="2">The sequence shown here is derived from an EMBL/GenBank/DDBJ whole genome shotgun (WGS) entry which is preliminary data.</text>
</comment>
<evidence type="ECO:0000313" key="2">
    <source>
        <dbReference type="EMBL" id="KAK4468593.1"/>
    </source>
</evidence>
<dbReference type="InterPro" id="IPR006551">
    <property type="entry name" value="Polynucleotide_phosphatase"/>
</dbReference>
<dbReference type="GO" id="GO:0046403">
    <property type="term" value="F:polynucleotide 3'-phosphatase activity"/>
    <property type="evidence" value="ECO:0007669"/>
    <property type="project" value="TreeGrafter"/>
</dbReference>
<dbReference type="Proteomes" id="UP001292079">
    <property type="component" value="Unassembled WGS sequence"/>
</dbReference>
<sequence>MSGLTTMSRRNEADGPDIATNYLGVKNASRRLSITPPKIFGPKNPHRLGLDTTNYDLRDRKQNLGERIIRLKNNDGFFISDLLNGHTSCGATIQFLRYSMKRKCSEEPDATSKSKMRQTTLFPTKNLSELIREELWKTTTSLLVYTHPKCLPSSKILGLDMDGTIIVPSSGKVFPKDYTDWKLINDNVIPKLKEYFEKGYKIVLLSNQQGITKGYQDIPSFKLKIQNIVDKLNIPVQAIFSILDDKNRKPVTGMWDYLENNGNSGIPVDSSASLYCGDAAGRLAFGKRKKDHSCCDRLFALNIGIRFLIPEQLWFDQVDTEKFEMPEFNPNKLLASENIDSKLPIIHQPTKPELILMVGYPASGKSHFCSQVLMPLGYKVISRDNIGTWQKCVQAVEQATSKSLPVVVDNTNMDVESRARYIKIAKVWDIPVRCFIMETTIQHAQHNERFRTLTNLSHKPINQMVFNMMKSKYEKPTMEEGYQEIVTIPFILDKNIENFLLYFDQPLASSTQQPDLDIITNQSVNYRTVLNANKDAISLESLYETQEWYLKCFSRYCDEKGGQHHHQQQSNQSYPGQSNQSSDKTTTIMSQHQQDEMMEQHTPVTWETWTEEYDIKLKIRLAGFGHFCILRGKMILESYFLILSKKWMKAVIVGGDEVMILIKQSSRTKRFRMTFFNEIDAKNFFMMLSKFAATNNTTLTYNNELINENNSTETETILNNILNNPIHLPESWSTEWPTQSLEGLIRLCLIDPNFPGFVNQIDCIMKKFTCTISDLSDQDLSSQ</sequence>
<dbReference type="SUPFAM" id="SSF56784">
    <property type="entry name" value="HAD-like"/>
    <property type="match status" value="1"/>
</dbReference>
<feature type="compositionally biased region" description="Polar residues" evidence="1">
    <location>
        <begin position="570"/>
        <end position="592"/>
    </location>
</feature>
<dbReference type="Pfam" id="PF13671">
    <property type="entry name" value="AAA_33"/>
    <property type="match status" value="1"/>
</dbReference>
<reference evidence="2" key="1">
    <citation type="submission" date="2022-04" db="EMBL/GenBank/DDBJ databases">
        <authorList>
            <person name="Xu L."/>
            <person name="Lv Z."/>
        </authorList>
    </citation>
    <scope>NUCLEOTIDE SEQUENCE</scope>
    <source>
        <strain evidence="2">LV_2022a</strain>
    </source>
</reference>
<dbReference type="InterPro" id="IPR006549">
    <property type="entry name" value="HAD-SF_hydro_IIIA"/>
</dbReference>
<reference evidence="2" key="2">
    <citation type="journal article" date="2023" name="Infect Dis Poverty">
        <title>Chromosome-scale genome of the human blood fluke Schistosoma mekongi and its implications for public health.</title>
        <authorList>
            <person name="Zhou M."/>
            <person name="Xu L."/>
            <person name="Xu D."/>
            <person name="Chen W."/>
            <person name="Khan J."/>
            <person name="Hu Y."/>
            <person name="Huang H."/>
            <person name="Wei H."/>
            <person name="Zhang Y."/>
            <person name="Chusongsang P."/>
            <person name="Tanasarnprasert K."/>
            <person name="Hu X."/>
            <person name="Limpanont Y."/>
            <person name="Lv Z."/>
        </authorList>
    </citation>
    <scope>NUCLEOTIDE SEQUENCE</scope>
    <source>
        <strain evidence="2">LV_2022a</strain>
    </source>
</reference>
<proteinExistence type="predicted"/>
<dbReference type="Pfam" id="PF08645">
    <property type="entry name" value="PNK3P"/>
    <property type="match status" value="1"/>
</dbReference>
<dbReference type="SUPFAM" id="SSF52540">
    <property type="entry name" value="P-loop containing nucleoside triphosphate hydrolases"/>
    <property type="match status" value="1"/>
</dbReference>
<keyword evidence="3" id="KW-1185">Reference proteome</keyword>
<dbReference type="InterPro" id="IPR013954">
    <property type="entry name" value="PNK3P"/>
</dbReference>
<organism evidence="2 3">
    <name type="scientific">Schistosoma mekongi</name>
    <name type="common">Parasitic worm</name>
    <dbReference type="NCBI Taxonomy" id="38744"/>
    <lineage>
        <taxon>Eukaryota</taxon>
        <taxon>Metazoa</taxon>
        <taxon>Spiralia</taxon>
        <taxon>Lophotrochozoa</taxon>
        <taxon>Platyhelminthes</taxon>
        <taxon>Trematoda</taxon>
        <taxon>Digenea</taxon>
        <taxon>Strigeidida</taxon>
        <taxon>Schistosomatoidea</taxon>
        <taxon>Schistosomatidae</taxon>
        <taxon>Schistosoma</taxon>
    </lineage>
</organism>